<dbReference type="EMBL" id="OBEL01000002">
    <property type="protein sequence ID" value="SNZ19305.1"/>
    <property type="molecule type" value="Genomic_DNA"/>
</dbReference>
<sequence length="393" mass="42703">MASISLKAIEKSFGETSVLERIDLDIAPGEFLTLVGPSGCGKSTLLRILAGLEAPDSGDVLIDGERVNDVRPADRNLAMVFQSYALYPHLSVGQNMMTPLRLRDLSFTERLPLIGQFLARAKYRDLSSQVSDAAKVLKIDHLLARKPGQLSGGQRQRVALGRAMVRKPVGFLMDEPLSNLDAALRIHMRSELAELHRSLQTTFVYVTHDQAEALTMSDRMAVMMDGKILQLGTPDEIYNNPRDIRVAEFVGAPKINLLPGHLDADGHAACEDVVLTRVAKNCSGDITIGLRPEHLALCSVKDPDALQGRVVHKENLGADIYLHVILHQGGHRLVLRAAPIEGVPVSIGQNVAFKLQHGVAMVFDEAGKRVDLSHEAEKAPAKSGVKATVPEVA</sequence>
<dbReference type="CDD" id="cd03301">
    <property type="entry name" value="ABC_MalK_N"/>
    <property type="match status" value="1"/>
</dbReference>
<evidence type="ECO:0000256" key="7">
    <source>
        <dbReference type="ARBA" id="ARBA00022967"/>
    </source>
</evidence>
<dbReference type="InterPro" id="IPR017871">
    <property type="entry name" value="ABC_transporter-like_CS"/>
</dbReference>
<dbReference type="SUPFAM" id="SSF52540">
    <property type="entry name" value="P-loop containing nucleoside triphosphate hydrolases"/>
    <property type="match status" value="1"/>
</dbReference>
<evidence type="ECO:0000256" key="2">
    <source>
        <dbReference type="ARBA" id="ARBA00005417"/>
    </source>
</evidence>
<dbReference type="SUPFAM" id="SSF50331">
    <property type="entry name" value="MOP-like"/>
    <property type="match status" value="1"/>
</dbReference>
<proteinExistence type="inferred from homology"/>
<dbReference type="Proteomes" id="UP000219439">
    <property type="component" value="Unassembled WGS sequence"/>
</dbReference>
<dbReference type="FunFam" id="3.40.50.300:FF:000042">
    <property type="entry name" value="Maltose/maltodextrin ABC transporter, ATP-binding protein"/>
    <property type="match status" value="1"/>
</dbReference>
<dbReference type="GO" id="GO:0140359">
    <property type="term" value="F:ABC-type transporter activity"/>
    <property type="evidence" value="ECO:0007669"/>
    <property type="project" value="InterPro"/>
</dbReference>
<reference evidence="11 12" key="1">
    <citation type="submission" date="2017-09" db="EMBL/GenBank/DDBJ databases">
        <authorList>
            <person name="Ehlers B."/>
            <person name="Leendertz F.H."/>
        </authorList>
    </citation>
    <scope>NUCLEOTIDE SEQUENCE [LARGE SCALE GENOMIC DNA]</scope>
    <source>
        <strain evidence="11 12">DSM 18289</strain>
    </source>
</reference>
<dbReference type="PANTHER" id="PTHR43875">
    <property type="entry name" value="MALTODEXTRIN IMPORT ATP-BINDING PROTEIN MSMX"/>
    <property type="match status" value="1"/>
</dbReference>
<evidence type="ECO:0000256" key="1">
    <source>
        <dbReference type="ARBA" id="ARBA00004417"/>
    </source>
</evidence>
<dbReference type="PROSITE" id="PS00211">
    <property type="entry name" value="ABC_TRANSPORTER_1"/>
    <property type="match status" value="1"/>
</dbReference>
<dbReference type="Gene3D" id="3.40.50.300">
    <property type="entry name" value="P-loop containing nucleotide triphosphate hydrolases"/>
    <property type="match status" value="1"/>
</dbReference>
<dbReference type="SMART" id="SM00382">
    <property type="entry name" value="AAA"/>
    <property type="match status" value="1"/>
</dbReference>
<dbReference type="Pfam" id="PF08402">
    <property type="entry name" value="TOBE_2"/>
    <property type="match status" value="1"/>
</dbReference>
<accession>A0A285PC43</accession>
<dbReference type="GO" id="GO:0008643">
    <property type="term" value="P:carbohydrate transport"/>
    <property type="evidence" value="ECO:0007669"/>
    <property type="project" value="InterPro"/>
</dbReference>
<dbReference type="OrthoDB" id="9802264at2"/>
<dbReference type="InterPro" id="IPR003593">
    <property type="entry name" value="AAA+_ATPase"/>
</dbReference>
<keyword evidence="5" id="KW-0547">Nucleotide-binding</keyword>
<dbReference type="InterPro" id="IPR003439">
    <property type="entry name" value="ABC_transporter-like_ATP-bd"/>
</dbReference>
<dbReference type="InterPro" id="IPR015855">
    <property type="entry name" value="ABC_transpr_MalK-like"/>
</dbReference>
<evidence type="ECO:0000256" key="6">
    <source>
        <dbReference type="ARBA" id="ARBA00022840"/>
    </source>
</evidence>
<evidence type="ECO:0000256" key="3">
    <source>
        <dbReference type="ARBA" id="ARBA00022448"/>
    </source>
</evidence>
<dbReference type="Gene3D" id="2.40.50.140">
    <property type="entry name" value="Nucleic acid-binding proteins"/>
    <property type="match status" value="1"/>
</dbReference>
<dbReference type="Gene3D" id="2.40.50.100">
    <property type="match status" value="1"/>
</dbReference>
<dbReference type="GO" id="GO:0055052">
    <property type="term" value="C:ATP-binding cassette (ABC) transporter complex, substrate-binding subunit-containing"/>
    <property type="evidence" value="ECO:0007669"/>
    <property type="project" value="TreeGrafter"/>
</dbReference>
<dbReference type="PROSITE" id="PS50893">
    <property type="entry name" value="ABC_TRANSPORTER_2"/>
    <property type="match status" value="1"/>
</dbReference>
<dbReference type="InterPro" id="IPR012340">
    <property type="entry name" value="NA-bd_OB-fold"/>
</dbReference>
<evidence type="ECO:0000256" key="9">
    <source>
        <dbReference type="SAM" id="MobiDB-lite"/>
    </source>
</evidence>
<dbReference type="AlphaFoldDB" id="A0A285PC43"/>
<comment type="subcellular location">
    <subcellularLocation>
        <location evidence="1">Cell inner membrane</location>
        <topology evidence="1">Peripheral membrane protein</topology>
    </subcellularLocation>
</comment>
<dbReference type="RefSeq" id="WP_097153661.1">
    <property type="nucleotide sequence ID" value="NZ_OBEL01000002.1"/>
</dbReference>
<keyword evidence="12" id="KW-1185">Reference proteome</keyword>
<dbReference type="Pfam" id="PF00005">
    <property type="entry name" value="ABC_tran"/>
    <property type="match status" value="1"/>
</dbReference>
<evidence type="ECO:0000256" key="4">
    <source>
        <dbReference type="ARBA" id="ARBA00022475"/>
    </source>
</evidence>
<dbReference type="GO" id="GO:0005524">
    <property type="term" value="F:ATP binding"/>
    <property type="evidence" value="ECO:0007669"/>
    <property type="project" value="UniProtKB-KW"/>
</dbReference>
<keyword evidence="4" id="KW-1003">Cell membrane</keyword>
<evidence type="ECO:0000313" key="11">
    <source>
        <dbReference type="EMBL" id="SNZ19305.1"/>
    </source>
</evidence>
<keyword evidence="8" id="KW-0472">Membrane</keyword>
<name>A0A285PC43_9HYPH</name>
<gene>
    <name evidence="11" type="ORF">SAMN06265368_2387</name>
</gene>
<dbReference type="InterPro" id="IPR008995">
    <property type="entry name" value="Mo/tungstate-bd_C_term_dom"/>
</dbReference>
<evidence type="ECO:0000259" key="10">
    <source>
        <dbReference type="PROSITE" id="PS50893"/>
    </source>
</evidence>
<evidence type="ECO:0000256" key="8">
    <source>
        <dbReference type="ARBA" id="ARBA00023136"/>
    </source>
</evidence>
<protein>
    <submittedName>
        <fullName evidence="11">Carbohydrate ABC transporter ATP-binding protein, CUT1 family</fullName>
    </submittedName>
</protein>
<keyword evidence="3" id="KW-0813">Transport</keyword>
<organism evidence="11 12">
    <name type="scientific">Cohaesibacter gelatinilyticus</name>
    <dbReference type="NCBI Taxonomy" id="372072"/>
    <lineage>
        <taxon>Bacteria</taxon>
        <taxon>Pseudomonadati</taxon>
        <taxon>Pseudomonadota</taxon>
        <taxon>Alphaproteobacteria</taxon>
        <taxon>Hyphomicrobiales</taxon>
        <taxon>Cohaesibacteraceae</taxon>
    </lineage>
</organism>
<dbReference type="InterPro" id="IPR013611">
    <property type="entry name" value="Transp-assoc_OB_typ2"/>
</dbReference>
<dbReference type="InterPro" id="IPR047641">
    <property type="entry name" value="ABC_transpr_MalK/UgpC-like"/>
</dbReference>
<evidence type="ECO:0000313" key="12">
    <source>
        <dbReference type="Proteomes" id="UP000219439"/>
    </source>
</evidence>
<dbReference type="InterPro" id="IPR027417">
    <property type="entry name" value="P-loop_NTPase"/>
</dbReference>
<feature type="region of interest" description="Disordered" evidence="9">
    <location>
        <begin position="374"/>
        <end position="393"/>
    </location>
</feature>
<comment type="similarity">
    <text evidence="2">Belongs to the ABC transporter superfamily.</text>
</comment>
<evidence type="ECO:0000256" key="5">
    <source>
        <dbReference type="ARBA" id="ARBA00022741"/>
    </source>
</evidence>
<keyword evidence="7" id="KW-1278">Translocase</keyword>
<dbReference type="PANTHER" id="PTHR43875:SF15">
    <property type="entry name" value="TREHALOSE IMPORT ATP-BINDING PROTEIN SUGC"/>
    <property type="match status" value="1"/>
</dbReference>
<dbReference type="GO" id="GO:0016887">
    <property type="term" value="F:ATP hydrolysis activity"/>
    <property type="evidence" value="ECO:0007669"/>
    <property type="project" value="InterPro"/>
</dbReference>
<keyword evidence="6 11" id="KW-0067">ATP-binding</keyword>
<feature type="domain" description="ABC transporter" evidence="10">
    <location>
        <begin position="4"/>
        <end position="250"/>
    </location>
</feature>